<evidence type="ECO:0000313" key="3">
    <source>
        <dbReference type="Proteomes" id="UP000245911"/>
    </source>
</evidence>
<feature type="transmembrane region" description="Helical" evidence="1">
    <location>
        <begin position="23"/>
        <end position="45"/>
    </location>
</feature>
<evidence type="ECO:0000313" key="2">
    <source>
        <dbReference type="EMBL" id="PVH27766.1"/>
    </source>
</evidence>
<dbReference type="InterPro" id="IPR019253">
    <property type="entry name" value="DUF2244_TM"/>
</dbReference>
<dbReference type="OrthoDB" id="9808190at2"/>
<comment type="caution">
    <text evidence="2">The sequence shown here is derived from an EMBL/GenBank/DDBJ whole genome shotgun (WGS) entry which is preliminary data.</text>
</comment>
<dbReference type="EMBL" id="QDKM01000009">
    <property type="protein sequence ID" value="PVH27766.1"/>
    <property type="molecule type" value="Genomic_DNA"/>
</dbReference>
<organism evidence="2 3">
    <name type="scientific">Pararhodobacter oceanensis</name>
    <dbReference type="NCBI Taxonomy" id="2172121"/>
    <lineage>
        <taxon>Bacteria</taxon>
        <taxon>Pseudomonadati</taxon>
        <taxon>Pseudomonadota</taxon>
        <taxon>Alphaproteobacteria</taxon>
        <taxon>Rhodobacterales</taxon>
        <taxon>Paracoccaceae</taxon>
        <taxon>Pararhodobacter</taxon>
    </lineage>
</organism>
<evidence type="ECO:0000256" key="1">
    <source>
        <dbReference type="SAM" id="Phobius"/>
    </source>
</evidence>
<gene>
    <name evidence="2" type="ORF">DDE20_15795</name>
</gene>
<dbReference type="RefSeq" id="WP_116559494.1">
    <property type="nucleotide sequence ID" value="NZ_QDKM01000009.1"/>
</dbReference>
<keyword evidence="3" id="KW-1185">Reference proteome</keyword>
<dbReference type="Pfam" id="PF10003">
    <property type="entry name" value="DUF2244"/>
    <property type="match status" value="1"/>
</dbReference>
<reference evidence="2 3" key="1">
    <citation type="submission" date="2018-04" db="EMBL/GenBank/DDBJ databases">
        <title>Pararhodobacter oceanense sp. nov., isolated from marine intertidal sediment.</title>
        <authorList>
            <person name="Wang X.-L."/>
            <person name="Du Z.-J."/>
        </authorList>
    </citation>
    <scope>NUCLEOTIDE SEQUENCE [LARGE SCALE GENOMIC DNA]</scope>
    <source>
        <strain evidence="2 3">AM505</strain>
    </source>
</reference>
<accession>A0A2T8HQR1</accession>
<dbReference type="Proteomes" id="UP000245911">
    <property type="component" value="Unassembled WGS sequence"/>
</dbReference>
<keyword evidence="1" id="KW-0812">Transmembrane</keyword>
<name>A0A2T8HQR1_9RHOB</name>
<proteinExistence type="predicted"/>
<feature type="transmembrane region" description="Helical" evidence="1">
    <location>
        <begin position="51"/>
        <end position="70"/>
    </location>
</feature>
<dbReference type="AlphaFoldDB" id="A0A2T8HQR1"/>
<keyword evidence="1" id="KW-0472">Membrane</keyword>
<keyword evidence="1" id="KW-1133">Transmembrane helix</keyword>
<protein>
    <submittedName>
        <fullName evidence="2">DUF2244 domain-containing protein</fullName>
    </submittedName>
</protein>
<sequence length="164" mass="18335">MPYELHQEADGRAELRLWPYNALAPRGFAVVIVMAAGTLAIPLLAVIGSKVLWGLLPFALIALWGLWYALDRNYRDRRILEAMELTRSEVTLRRQTASGMVQEWRADPHWISLHLAAKGGPVPQYLTLTGGGREVELGAFLTPEERVRLSESLGAVLIRLKSYS</sequence>